<gene>
    <name evidence="2" type="ORF">Zm00014a_044085</name>
</gene>
<feature type="chain" id="PRO_5018142757" evidence="1">
    <location>
        <begin position="18"/>
        <end position="31"/>
    </location>
</feature>
<dbReference type="Proteomes" id="UP000251960">
    <property type="component" value="Chromosome 4"/>
</dbReference>
<dbReference type="EMBL" id="NCVQ01000005">
    <property type="protein sequence ID" value="PWZ26516.1"/>
    <property type="molecule type" value="Genomic_DNA"/>
</dbReference>
<evidence type="ECO:0000313" key="2">
    <source>
        <dbReference type="EMBL" id="PWZ26516.1"/>
    </source>
</evidence>
<evidence type="ECO:0000256" key="1">
    <source>
        <dbReference type="SAM" id="SignalP"/>
    </source>
</evidence>
<reference evidence="2 3" key="1">
    <citation type="journal article" date="2018" name="Nat. Genet.">
        <title>Extensive intraspecific gene order and gene structural variations between Mo17 and other maize genomes.</title>
        <authorList>
            <person name="Sun S."/>
            <person name="Zhou Y."/>
            <person name="Chen J."/>
            <person name="Shi J."/>
            <person name="Zhao H."/>
            <person name="Zhao H."/>
            <person name="Song W."/>
            <person name="Zhang M."/>
            <person name="Cui Y."/>
            <person name="Dong X."/>
            <person name="Liu H."/>
            <person name="Ma X."/>
            <person name="Jiao Y."/>
            <person name="Wang B."/>
            <person name="Wei X."/>
            <person name="Stein J.C."/>
            <person name="Glaubitz J.C."/>
            <person name="Lu F."/>
            <person name="Yu G."/>
            <person name="Liang C."/>
            <person name="Fengler K."/>
            <person name="Li B."/>
            <person name="Rafalski A."/>
            <person name="Schnable P.S."/>
            <person name="Ware D.H."/>
            <person name="Buckler E.S."/>
            <person name="Lai J."/>
        </authorList>
    </citation>
    <scope>NUCLEOTIDE SEQUENCE [LARGE SCALE GENOMIC DNA]</scope>
    <source>
        <strain evidence="3">cv. Missouri 17</strain>
        <tissue evidence="2">Seedling</tissue>
    </source>
</reference>
<dbReference type="AlphaFoldDB" id="A0A3L6F042"/>
<keyword evidence="1" id="KW-0732">Signal</keyword>
<name>A0A3L6F042_MAIZE</name>
<evidence type="ECO:0000313" key="3">
    <source>
        <dbReference type="Proteomes" id="UP000251960"/>
    </source>
</evidence>
<protein>
    <submittedName>
        <fullName evidence="2">Uncharacterized protein</fullName>
    </submittedName>
</protein>
<organism evidence="2 3">
    <name type="scientific">Zea mays</name>
    <name type="common">Maize</name>
    <dbReference type="NCBI Taxonomy" id="4577"/>
    <lineage>
        <taxon>Eukaryota</taxon>
        <taxon>Viridiplantae</taxon>
        <taxon>Streptophyta</taxon>
        <taxon>Embryophyta</taxon>
        <taxon>Tracheophyta</taxon>
        <taxon>Spermatophyta</taxon>
        <taxon>Magnoliopsida</taxon>
        <taxon>Liliopsida</taxon>
        <taxon>Poales</taxon>
        <taxon>Poaceae</taxon>
        <taxon>PACMAD clade</taxon>
        <taxon>Panicoideae</taxon>
        <taxon>Andropogonodae</taxon>
        <taxon>Andropogoneae</taxon>
        <taxon>Tripsacinae</taxon>
        <taxon>Zea</taxon>
    </lineage>
</organism>
<accession>A0A3L6F042</accession>
<sequence>MPHLLLRSVLLCSAAQCSCTGSSLSLSPATQ</sequence>
<comment type="caution">
    <text evidence="2">The sequence shown here is derived from an EMBL/GenBank/DDBJ whole genome shotgun (WGS) entry which is preliminary data.</text>
</comment>
<proteinExistence type="predicted"/>
<feature type="signal peptide" evidence="1">
    <location>
        <begin position="1"/>
        <end position="17"/>
    </location>
</feature>